<sequence>MPGPFSHIYTARRVADFLKSPDVTHEFIREIDGNLRDSQKLLPELLAQLPREKCAEVMSTWEKFTAFLDVWNATIGPIIEKAGQIVDELGGNLLSALGDALGELKNGLIHLAEEELFTEGDIFQWFSLKMRQGCDEQSFVWSDMTHYRRTSVIPMRLIEKARDMMNIDEKVTKEHGEQLLAFALGWECTRNGILPADPFVGWQESYPSVADSALYFAVQIPQDIEDLPANADPSTKQGDLRKPLPDGTDKETQAERAKLLDTDGALPLWLAEKIVQTLVEVYAHPAEGGDRNLQASLNEEPMPHPLNLDGQDFQENLKNETALLTKWLGLLGVEIDLPLEDLRKAIAPDPPQNIPKGFPFPWEIMAAYRFMLSWFKRSYVSQMNMDRPEPPALPGIPASDIEFGPPDASGIDSSDDPISQTCELLAALLDWVFKVLEKAAQFLYDIVKNIASAVTMPAKEAIYHFVTLPVWEATENIRMVLVHLGYSMPQSETLYPDGNVRRPNEIDKALVKLGHTVDSAFQQALAAAVDLLDNLDQDPALTSDGERDVLGAPNPWLPVRTAPGTLPPAINDTIFQDNVVEYLRPWGFPEKNNETGGDRAGNFLETPLTVAGPYPKDTLPDRLLQTTGLISNHAHMLYQDAGCSNDTDLYNQAFVMHSGNLSFDDNAYDGTNPLGDPVNFSAYLMGQLTCNPNFVKANFNLDADRGYGYLCWDWTRDHTNSLKPTDERGNIYVAPKTWPEGAQRDGRWLADKAAPVGPPGNPNKHSTPVDITYFGRPHGCKEDQGRRDGGPIV</sequence>
<feature type="compositionally biased region" description="Basic and acidic residues" evidence="1">
    <location>
        <begin position="238"/>
        <end position="252"/>
    </location>
</feature>
<feature type="region of interest" description="Disordered" evidence="1">
    <location>
        <begin position="226"/>
        <end position="252"/>
    </location>
</feature>
<organism evidence="2 3">
    <name type="scientific">Aspergillus novoparasiticus</name>
    <dbReference type="NCBI Taxonomy" id="986946"/>
    <lineage>
        <taxon>Eukaryota</taxon>
        <taxon>Fungi</taxon>
        <taxon>Dikarya</taxon>
        <taxon>Ascomycota</taxon>
        <taxon>Pezizomycotina</taxon>
        <taxon>Eurotiomycetes</taxon>
        <taxon>Eurotiomycetidae</taxon>
        <taxon>Eurotiales</taxon>
        <taxon>Aspergillaceae</taxon>
        <taxon>Aspergillus</taxon>
        <taxon>Aspergillus subgen. Circumdati</taxon>
    </lineage>
</organism>
<dbReference type="Proteomes" id="UP000326799">
    <property type="component" value="Unassembled WGS sequence"/>
</dbReference>
<dbReference type="EMBL" id="ML733419">
    <property type="protein sequence ID" value="KAB8221615.1"/>
    <property type="molecule type" value="Genomic_DNA"/>
</dbReference>
<keyword evidence="3" id="KW-1185">Reference proteome</keyword>
<evidence type="ECO:0000313" key="2">
    <source>
        <dbReference type="EMBL" id="KAB8221615.1"/>
    </source>
</evidence>
<proteinExistence type="predicted"/>
<dbReference type="AlphaFoldDB" id="A0A5N6EX75"/>
<protein>
    <submittedName>
        <fullName evidence="2">Uncharacterized protein</fullName>
    </submittedName>
</protein>
<name>A0A5N6EX75_9EURO</name>
<feature type="region of interest" description="Disordered" evidence="1">
    <location>
        <begin position="752"/>
        <end position="793"/>
    </location>
</feature>
<gene>
    <name evidence="2" type="ORF">BDV33DRAFT_202353</name>
</gene>
<accession>A0A5N6EX75</accession>
<feature type="compositionally biased region" description="Basic and acidic residues" evidence="1">
    <location>
        <begin position="779"/>
        <end position="793"/>
    </location>
</feature>
<evidence type="ECO:0000256" key="1">
    <source>
        <dbReference type="SAM" id="MobiDB-lite"/>
    </source>
</evidence>
<evidence type="ECO:0000313" key="3">
    <source>
        <dbReference type="Proteomes" id="UP000326799"/>
    </source>
</evidence>
<reference evidence="2 3" key="1">
    <citation type="submission" date="2019-04" db="EMBL/GenBank/DDBJ databases">
        <title>Fungal friends and foes A comparative genomics study of 23 Aspergillus species from section Flavi.</title>
        <authorList>
            <consortium name="DOE Joint Genome Institute"/>
            <person name="Kjaerbolling I."/>
            <person name="Vesth T.C."/>
            <person name="Frisvad J.C."/>
            <person name="Nybo J.L."/>
            <person name="Theobald S."/>
            <person name="Kildgaard S."/>
            <person name="Petersen T.I."/>
            <person name="Kuo A."/>
            <person name="Sato A."/>
            <person name="Lyhne E.K."/>
            <person name="Kogle M.E."/>
            <person name="Wiebenga A."/>
            <person name="Kun R.S."/>
            <person name="Lubbers R.J."/>
            <person name="Makela M.R."/>
            <person name="Barry K."/>
            <person name="Chovatia M."/>
            <person name="Clum A."/>
            <person name="Daum C."/>
            <person name="Haridas S."/>
            <person name="He G."/>
            <person name="LaButti K."/>
            <person name="Lipzen A."/>
            <person name="Mondo S."/>
            <person name="Pangilinan J."/>
            <person name="Riley R."/>
            <person name="Salamov A."/>
            <person name="Simmons B.A."/>
            <person name="Magnuson J.K."/>
            <person name="Henrissat B."/>
            <person name="Mortensen U.H."/>
            <person name="Larsen T.O."/>
            <person name="De vries R.P."/>
            <person name="Grigoriev I.V."/>
            <person name="Machida M."/>
            <person name="Baker S.E."/>
            <person name="Andersen M.R."/>
        </authorList>
    </citation>
    <scope>NUCLEOTIDE SEQUENCE [LARGE SCALE GENOMIC DNA]</scope>
    <source>
        <strain evidence="2 3">CBS 126849</strain>
    </source>
</reference>